<dbReference type="Proteomes" id="UP000178869">
    <property type="component" value="Unassembled WGS sequence"/>
</dbReference>
<evidence type="ECO:0000256" key="2">
    <source>
        <dbReference type="ARBA" id="ARBA00023172"/>
    </source>
</evidence>
<evidence type="ECO:0000259" key="5">
    <source>
        <dbReference type="Pfam" id="PF11967"/>
    </source>
</evidence>
<evidence type="ECO:0000256" key="3">
    <source>
        <dbReference type="ARBA" id="ARBA00023204"/>
    </source>
</evidence>
<dbReference type="InterPro" id="IPR022572">
    <property type="entry name" value="DNA_rep/recomb_RecO_N"/>
</dbReference>
<dbReference type="InterPro" id="IPR037278">
    <property type="entry name" value="ARFGAP/RecO"/>
</dbReference>
<dbReference type="GO" id="GO:0006310">
    <property type="term" value="P:DNA recombination"/>
    <property type="evidence" value="ECO:0007669"/>
    <property type="project" value="UniProtKB-UniRule"/>
</dbReference>
<feature type="domain" description="DNA replication/recombination mediator RecO N-terminal" evidence="5">
    <location>
        <begin position="3"/>
        <end position="77"/>
    </location>
</feature>
<evidence type="ECO:0000256" key="1">
    <source>
        <dbReference type="ARBA" id="ARBA00022763"/>
    </source>
</evidence>
<evidence type="ECO:0000256" key="4">
    <source>
        <dbReference type="HAMAP-Rule" id="MF_00201"/>
    </source>
</evidence>
<protein>
    <recommendedName>
        <fullName evidence="4">DNA repair protein RecO</fullName>
    </recommendedName>
    <alternativeName>
        <fullName evidence="4">Recombination protein O</fullName>
    </alternativeName>
</protein>
<comment type="function">
    <text evidence="4">Involved in DNA repair and RecF pathway recombination.</text>
</comment>
<comment type="caution">
    <text evidence="6">The sequence shown here is derived from an EMBL/GenBank/DDBJ whole genome shotgun (WGS) entry which is preliminary data.</text>
</comment>
<dbReference type="NCBIfam" id="TIGR00613">
    <property type="entry name" value="reco"/>
    <property type="match status" value="1"/>
</dbReference>
<reference evidence="6 7" key="1">
    <citation type="journal article" date="2016" name="Nat. Commun.">
        <title>Thousands of microbial genomes shed light on interconnected biogeochemical processes in an aquifer system.</title>
        <authorList>
            <person name="Anantharaman K."/>
            <person name="Brown C.T."/>
            <person name="Hug L.A."/>
            <person name="Sharon I."/>
            <person name="Castelle C.J."/>
            <person name="Probst A.J."/>
            <person name="Thomas B.C."/>
            <person name="Singh A."/>
            <person name="Wilkins M.J."/>
            <person name="Karaoz U."/>
            <person name="Brodie E.L."/>
            <person name="Williams K.H."/>
            <person name="Hubbard S.S."/>
            <person name="Banfield J.F."/>
        </authorList>
    </citation>
    <scope>NUCLEOTIDE SEQUENCE [LARGE SCALE GENOMIC DNA]</scope>
</reference>
<comment type="similarity">
    <text evidence="4">Belongs to the RecO family.</text>
</comment>
<accession>A0A1G2PE71</accession>
<dbReference type="AlphaFoldDB" id="A0A1G2PE71"/>
<evidence type="ECO:0000313" key="6">
    <source>
        <dbReference type="EMBL" id="OHA46607.1"/>
    </source>
</evidence>
<dbReference type="SUPFAM" id="SSF50249">
    <property type="entry name" value="Nucleic acid-binding proteins"/>
    <property type="match status" value="1"/>
</dbReference>
<dbReference type="Pfam" id="PF11967">
    <property type="entry name" value="RecO_N"/>
    <property type="match status" value="1"/>
</dbReference>
<organism evidence="6 7">
    <name type="scientific">Candidatus Terrybacteria bacterium RIFCSPHIGHO2_01_FULL_43_35</name>
    <dbReference type="NCBI Taxonomy" id="1802361"/>
    <lineage>
        <taxon>Bacteria</taxon>
        <taxon>Candidatus Terryibacteriota</taxon>
    </lineage>
</organism>
<dbReference type="PANTHER" id="PTHR33991">
    <property type="entry name" value="DNA REPAIR PROTEIN RECO"/>
    <property type="match status" value="1"/>
</dbReference>
<dbReference type="HAMAP" id="MF_00201">
    <property type="entry name" value="RecO"/>
    <property type="match status" value="1"/>
</dbReference>
<evidence type="ECO:0000313" key="7">
    <source>
        <dbReference type="Proteomes" id="UP000178869"/>
    </source>
</evidence>
<dbReference type="Gene3D" id="2.40.50.140">
    <property type="entry name" value="Nucleic acid-binding proteins"/>
    <property type="match status" value="1"/>
</dbReference>
<sequence>MDSTRAIIIKIETSGEADILATVYTELFGKMTFMAKGARKMEAKLRPDLQPYSLVELSFVRGKNNLLLTGAKTIETFITRESGYKDIFAATLLTFIIDVLVVQPEKDERMFLTILASFRAITQPQFFSGTEAGQGDRKCWVIVQRFFWSMLKMSGVFVLSEKCPQCQQSFEDGAVFNFSGEILCRSCEKSSSCLLDKEDLYALQRIMDEGISGQIPEHVYEHLDKVLITFLFKEDFFVEANPVAVSWFLERVV</sequence>
<dbReference type="GO" id="GO:0006302">
    <property type="term" value="P:double-strand break repair"/>
    <property type="evidence" value="ECO:0007669"/>
    <property type="project" value="TreeGrafter"/>
</dbReference>
<dbReference type="Pfam" id="PF02565">
    <property type="entry name" value="RecO_C"/>
    <property type="match status" value="1"/>
</dbReference>
<gene>
    <name evidence="4" type="primary">recO</name>
    <name evidence="6" type="ORF">A2828_01730</name>
</gene>
<keyword evidence="2 4" id="KW-0233">DNA recombination</keyword>
<dbReference type="SUPFAM" id="SSF57863">
    <property type="entry name" value="ArfGap/RecO-like zinc finger"/>
    <property type="match status" value="1"/>
</dbReference>
<dbReference type="EMBL" id="MHSR01000013">
    <property type="protein sequence ID" value="OHA46607.1"/>
    <property type="molecule type" value="Genomic_DNA"/>
</dbReference>
<name>A0A1G2PE71_9BACT</name>
<dbReference type="InterPro" id="IPR003717">
    <property type="entry name" value="RecO"/>
</dbReference>
<dbReference type="GO" id="GO:0043590">
    <property type="term" value="C:bacterial nucleoid"/>
    <property type="evidence" value="ECO:0007669"/>
    <property type="project" value="TreeGrafter"/>
</dbReference>
<keyword evidence="3 4" id="KW-0234">DNA repair</keyword>
<dbReference type="InterPro" id="IPR012340">
    <property type="entry name" value="NA-bd_OB-fold"/>
</dbReference>
<proteinExistence type="inferred from homology"/>
<keyword evidence="1 4" id="KW-0227">DNA damage</keyword>
<dbReference type="PANTHER" id="PTHR33991:SF1">
    <property type="entry name" value="DNA REPAIR PROTEIN RECO"/>
    <property type="match status" value="1"/>
</dbReference>